<dbReference type="InterPro" id="IPR007842">
    <property type="entry name" value="HEPN_dom"/>
</dbReference>
<evidence type="ECO:0000313" key="3">
    <source>
        <dbReference type="Proteomes" id="UP000247586"/>
    </source>
</evidence>
<keyword evidence="3" id="KW-1185">Reference proteome</keyword>
<dbReference type="STRING" id="1293036.GCA_001315825_02278"/>
<reference evidence="3" key="3">
    <citation type="submission" date="2020-03" db="EMBL/GenBank/DDBJ databases">
        <title>Sequencing and Assembly of Multiple Reported Metal-Biooxidizing Members of the Extremely Thermoacidophilic Archaeal Family Sulfolobaceae.</title>
        <authorList>
            <person name="Counts J.A."/>
            <person name="Kelly R.M."/>
        </authorList>
    </citation>
    <scope>NUCLEOTIDE SEQUENCE [LARGE SCALE GENOMIC DNA]</scope>
    <source>
        <strain evidence="3">HO1-1</strain>
    </source>
</reference>
<dbReference type="GeneID" id="36836166"/>
<dbReference type="EMBL" id="CP029287">
    <property type="protein sequence ID" value="AWS00351.1"/>
    <property type="molecule type" value="Genomic_DNA"/>
</dbReference>
<dbReference type="Gene3D" id="1.20.120.330">
    <property type="entry name" value="Nucleotidyltransferases domain 2"/>
    <property type="match status" value="1"/>
</dbReference>
<evidence type="ECO:0000259" key="1">
    <source>
        <dbReference type="PROSITE" id="PS50910"/>
    </source>
</evidence>
<dbReference type="Pfam" id="PF05168">
    <property type="entry name" value="HEPN"/>
    <property type="match status" value="1"/>
</dbReference>
<dbReference type="Proteomes" id="UP000247586">
    <property type="component" value="Chromosome"/>
</dbReference>
<feature type="domain" description="HEPN" evidence="1">
    <location>
        <begin position="8"/>
        <end position="113"/>
    </location>
</feature>
<protein>
    <submittedName>
        <fullName evidence="2">HEPN domain-containing protein</fullName>
    </submittedName>
</protein>
<dbReference type="RefSeq" id="WP_054837026.1">
    <property type="nucleotide sequence ID" value="NZ_BBBA01000020.1"/>
</dbReference>
<dbReference type="SMART" id="SM00748">
    <property type="entry name" value="HEPN"/>
    <property type="match status" value="1"/>
</dbReference>
<accession>A0A2U9IW96</accession>
<name>A0A2U9IW96_9CREN</name>
<dbReference type="AlphaFoldDB" id="A0A2U9IW96"/>
<dbReference type="SUPFAM" id="SSF81593">
    <property type="entry name" value="Nucleotidyltransferase substrate binding subunit/domain"/>
    <property type="match status" value="1"/>
</dbReference>
<dbReference type="OrthoDB" id="359241at2157"/>
<sequence>MRRTEDWIKQAERDLEEARYSKLGGYFELTCFLSQQAAEKAVKGLLHHRGIERRGHSISHLLENPPPDIHQCTTFLDKQYAPSRYPDVYEEGSPYEYYTEKDADECINCANRILEWVKGQVWK</sequence>
<evidence type="ECO:0000313" key="2">
    <source>
        <dbReference type="EMBL" id="AWS00351.1"/>
    </source>
</evidence>
<organism evidence="2 3">
    <name type="scientific">Metallosphaera hakonensis JCM 8857 = DSM 7519</name>
    <dbReference type="NCBI Taxonomy" id="1293036"/>
    <lineage>
        <taxon>Archaea</taxon>
        <taxon>Thermoproteota</taxon>
        <taxon>Thermoprotei</taxon>
        <taxon>Sulfolobales</taxon>
        <taxon>Sulfolobaceae</taxon>
        <taxon>Metallosphaera</taxon>
    </lineage>
</organism>
<gene>
    <name evidence="2" type="ORF">DFR87_12445</name>
</gene>
<proteinExistence type="predicted"/>
<dbReference type="KEGG" id="mhk:DFR87_12445"/>
<reference evidence="3" key="2">
    <citation type="submission" date="2020-03" db="EMBL/GenBank/DDBJ databases">
        <title>Complete Genome Sequences of Extremely Thermoacidophilic, Metal-Mobilizing Type-Strain Members of the Archaeal Family Sulfolobaceae: Acidianus brierleyi DSM-1651T, Acidianus sulfidivorans DSM-18786T, Metallosphaera hakonensis DSM-7519T, and Metallosphaera prunae DSM-10039T.</title>
        <authorList>
            <person name="Counts J.A."/>
            <person name="Kelly R.M."/>
        </authorList>
    </citation>
    <scope>NUCLEOTIDE SEQUENCE [LARGE SCALE GENOMIC DNA]</scope>
    <source>
        <strain evidence="3">HO1-1</strain>
    </source>
</reference>
<reference evidence="2 3" key="1">
    <citation type="submission" date="2018-05" db="EMBL/GenBank/DDBJ databases">
        <title>Complete Genome Sequences of Extremely Thermoacidophilic, Metal-Mobilizing Type-Strain Members of the Archaeal Family Sulfolobaceae: Acidianus brierleyi DSM-1651T, Acidianus sulfidivorans DSM-18786T, Metallosphaera hakonensis DSM-7519T, and Metallosphaera prunae DSM-10039T.</title>
        <authorList>
            <person name="Counts J.A."/>
            <person name="Kelly R.M."/>
        </authorList>
    </citation>
    <scope>NUCLEOTIDE SEQUENCE [LARGE SCALE GENOMIC DNA]</scope>
    <source>
        <strain evidence="2 3">HO1-1</strain>
    </source>
</reference>
<dbReference type="PROSITE" id="PS50910">
    <property type="entry name" value="HEPN"/>
    <property type="match status" value="1"/>
</dbReference>